<dbReference type="EMBL" id="CP017478">
    <property type="protein sequence ID" value="AOW21721.1"/>
    <property type="molecule type" value="Genomic_DNA"/>
</dbReference>
<evidence type="ECO:0000313" key="1">
    <source>
        <dbReference type="EMBL" id="AOW21721.1"/>
    </source>
</evidence>
<reference evidence="1 2" key="1">
    <citation type="submission" date="2016-10" db="EMBL/GenBank/DDBJ databases">
        <title>Lutibacter sp. LPB0138, isolated from marine gastropod.</title>
        <authorList>
            <person name="Kim E."/>
            <person name="Yi H."/>
        </authorList>
    </citation>
    <scope>NUCLEOTIDE SEQUENCE [LARGE SCALE GENOMIC DNA]</scope>
    <source>
        <strain evidence="1 2">LPB0138</strain>
    </source>
</reference>
<name>A0A1D8PAY4_9FLAO</name>
<accession>A0A1D8PAY4</accession>
<dbReference type="AlphaFoldDB" id="A0A1D8PAY4"/>
<dbReference type="Proteomes" id="UP000176050">
    <property type="component" value="Chromosome"/>
</dbReference>
<sequence length="225" mass="26011">MKKYFFTALAFVLFTTITIGQEVKINLNNLVEQTQISSESPDDMRMIWWVPTEFWEAVFSEDDSISEEEVQETLDVFKKHTIVGVVDGKIGTFGSVKYKSFEEVKNLTSIEDIYGDIYKPLDKEKIDEDTFLILQMMKPMLANMLGSLGENFHFLVFDNKNIKGENIVNPREKGYFKIHLDKESFNFKLPLGALLPDKSCPEDKEILSGAWEYCPWHGEKLVEIK</sequence>
<keyword evidence="2" id="KW-1185">Reference proteome</keyword>
<organism evidence="1 2">
    <name type="scientific">Urechidicola croceus</name>
    <dbReference type="NCBI Taxonomy" id="1850246"/>
    <lineage>
        <taxon>Bacteria</taxon>
        <taxon>Pseudomonadati</taxon>
        <taxon>Bacteroidota</taxon>
        <taxon>Flavobacteriia</taxon>
        <taxon>Flavobacteriales</taxon>
        <taxon>Flavobacteriaceae</taxon>
        <taxon>Urechidicola</taxon>
    </lineage>
</organism>
<dbReference type="KEGG" id="lul:LPB138_13975"/>
<dbReference type="RefSeq" id="WP_070237881.1">
    <property type="nucleotide sequence ID" value="NZ_CP017478.1"/>
</dbReference>
<protein>
    <submittedName>
        <fullName evidence="1">Uncharacterized protein</fullName>
    </submittedName>
</protein>
<evidence type="ECO:0000313" key="2">
    <source>
        <dbReference type="Proteomes" id="UP000176050"/>
    </source>
</evidence>
<proteinExistence type="predicted"/>
<gene>
    <name evidence="1" type="ORF">LPB138_13975</name>
</gene>
<dbReference type="OrthoDB" id="5986339at2"/>